<evidence type="ECO:0000256" key="6">
    <source>
        <dbReference type="ARBA" id="ARBA00022679"/>
    </source>
</evidence>
<dbReference type="PANTHER" id="PTHR45528:SF10">
    <property type="entry name" value="METHYL-ACCEPTING CHEMOTAXIS PROTEIN"/>
    <property type="match status" value="1"/>
</dbReference>
<protein>
    <recommendedName>
        <fullName evidence="3">histidine kinase</fullName>
        <ecNumber evidence="3">2.7.13.3</ecNumber>
    </recommendedName>
</protein>
<dbReference type="EC" id="2.7.13.3" evidence="3"/>
<keyword evidence="6" id="KW-0808">Transferase</keyword>
<evidence type="ECO:0000256" key="1">
    <source>
        <dbReference type="ARBA" id="ARBA00000085"/>
    </source>
</evidence>
<dbReference type="InterPro" id="IPR050398">
    <property type="entry name" value="HssS/ArlS-like"/>
</dbReference>
<evidence type="ECO:0000256" key="8">
    <source>
        <dbReference type="ARBA" id="ARBA00022777"/>
    </source>
</evidence>
<feature type="transmembrane region" description="Helical" evidence="11">
    <location>
        <begin position="216"/>
        <end position="235"/>
    </location>
</feature>
<dbReference type="SUPFAM" id="SSF103190">
    <property type="entry name" value="Sensory domain-like"/>
    <property type="match status" value="1"/>
</dbReference>
<accession>X1TYP8</accession>
<dbReference type="Pfam" id="PF02743">
    <property type="entry name" value="dCache_1"/>
    <property type="match status" value="1"/>
</dbReference>
<comment type="subcellular location">
    <subcellularLocation>
        <location evidence="2">Cell membrane</location>
        <topology evidence="2">Multi-pass membrane protein</topology>
    </subcellularLocation>
</comment>
<organism evidence="13">
    <name type="scientific">marine sediment metagenome</name>
    <dbReference type="NCBI Taxonomy" id="412755"/>
    <lineage>
        <taxon>unclassified sequences</taxon>
        <taxon>metagenomes</taxon>
        <taxon>ecological metagenomes</taxon>
    </lineage>
</organism>
<dbReference type="Pfam" id="PF00672">
    <property type="entry name" value="HAMP"/>
    <property type="match status" value="1"/>
</dbReference>
<keyword evidence="8" id="KW-0418">Kinase</keyword>
<evidence type="ECO:0000313" key="13">
    <source>
        <dbReference type="EMBL" id="GAI92695.1"/>
    </source>
</evidence>
<dbReference type="Gene3D" id="3.30.450.20">
    <property type="entry name" value="PAS domain"/>
    <property type="match status" value="1"/>
</dbReference>
<dbReference type="PANTHER" id="PTHR45528">
    <property type="entry name" value="SENSOR HISTIDINE KINASE CPXA"/>
    <property type="match status" value="1"/>
</dbReference>
<keyword evidence="7 11" id="KW-0812">Transmembrane</keyword>
<dbReference type="GO" id="GO:0005886">
    <property type="term" value="C:plasma membrane"/>
    <property type="evidence" value="ECO:0007669"/>
    <property type="project" value="UniProtKB-SubCell"/>
</dbReference>
<evidence type="ECO:0000256" key="10">
    <source>
        <dbReference type="ARBA" id="ARBA00023136"/>
    </source>
</evidence>
<dbReference type="AlphaFoldDB" id="X1TYP8"/>
<evidence type="ECO:0000256" key="9">
    <source>
        <dbReference type="ARBA" id="ARBA00022989"/>
    </source>
</evidence>
<dbReference type="InterPro" id="IPR033479">
    <property type="entry name" value="dCache_1"/>
</dbReference>
<evidence type="ECO:0000256" key="5">
    <source>
        <dbReference type="ARBA" id="ARBA00022553"/>
    </source>
</evidence>
<evidence type="ECO:0000256" key="11">
    <source>
        <dbReference type="SAM" id="Phobius"/>
    </source>
</evidence>
<keyword evidence="10 11" id="KW-0472">Membrane</keyword>
<reference evidence="13" key="1">
    <citation type="journal article" date="2014" name="Front. Microbiol.">
        <title>High frequency of phylogenetically diverse reductive dehalogenase-homologous genes in deep subseafloor sedimentary metagenomes.</title>
        <authorList>
            <person name="Kawai M."/>
            <person name="Futagami T."/>
            <person name="Toyoda A."/>
            <person name="Takaki Y."/>
            <person name="Nishi S."/>
            <person name="Hori S."/>
            <person name="Arai W."/>
            <person name="Tsubouchi T."/>
            <person name="Morono Y."/>
            <person name="Uchiyama I."/>
            <person name="Ito T."/>
            <person name="Fujiyama A."/>
            <person name="Inagaki F."/>
            <person name="Takami H."/>
        </authorList>
    </citation>
    <scope>NUCLEOTIDE SEQUENCE</scope>
    <source>
        <strain evidence="13">Expedition CK06-06</strain>
    </source>
</reference>
<feature type="domain" description="HAMP" evidence="12">
    <location>
        <begin position="236"/>
        <end position="263"/>
    </location>
</feature>
<proteinExistence type="predicted"/>
<keyword evidence="9 11" id="KW-1133">Transmembrane helix</keyword>
<dbReference type="InterPro" id="IPR003660">
    <property type="entry name" value="HAMP_dom"/>
</dbReference>
<comment type="caution">
    <text evidence="13">The sequence shown here is derived from an EMBL/GenBank/DDBJ whole genome shotgun (WGS) entry which is preliminary data.</text>
</comment>
<sequence length="263" mass="29187">SLAENPAIKSAHASIRDKLFEMQKIHDFYGVFDAITLIDQEGLVLASTTYDYQGDWLFTDWFQQAIKGQVVVSSAHAILHPFRVVIVITAPIIGEDGAAYAVLAGRVNMERIWEITDRVKVGTTGFVFLTDKEGNLIAFPNKDRHLYKLKPDSLRKKILTGDSGMTAYQAKEGVSKICYYCLLKGYKKYKGQGWRIGIVQDTEEAYAVLDRMQMQILSVAIVGLILITTLAALLGRNIARPVKTLAMATERIAKGDLSTQVAV</sequence>
<dbReference type="CDD" id="cd12912">
    <property type="entry name" value="PDC2_MCP_like"/>
    <property type="match status" value="1"/>
</dbReference>
<dbReference type="InterPro" id="IPR029151">
    <property type="entry name" value="Sensor-like_sf"/>
</dbReference>
<dbReference type="Gene3D" id="6.10.340.10">
    <property type="match status" value="1"/>
</dbReference>
<gene>
    <name evidence="13" type="ORF">S12H4_40394</name>
</gene>
<evidence type="ECO:0000256" key="2">
    <source>
        <dbReference type="ARBA" id="ARBA00004651"/>
    </source>
</evidence>
<name>X1TYP8_9ZZZZ</name>
<comment type="catalytic activity">
    <reaction evidence="1">
        <text>ATP + protein L-histidine = ADP + protein N-phospho-L-histidine.</text>
        <dbReference type="EC" id="2.7.13.3"/>
    </reaction>
</comment>
<evidence type="ECO:0000259" key="12">
    <source>
        <dbReference type="PROSITE" id="PS50885"/>
    </source>
</evidence>
<feature type="non-terminal residue" evidence="13">
    <location>
        <position position="1"/>
    </location>
</feature>
<feature type="non-terminal residue" evidence="13">
    <location>
        <position position="263"/>
    </location>
</feature>
<keyword evidence="5" id="KW-0597">Phosphoprotein</keyword>
<evidence type="ECO:0000256" key="3">
    <source>
        <dbReference type="ARBA" id="ARBA00012438"/>
    </source>
</evidence>
<keyword evidence="4" id="KW-1003">Cell membrane</keyword>
<evidence type="ECO:0000256" key="4">
    <source>
        <dbReference type="ARBA" id="ARBA00022475"/>
    </source>
</evidence>
<dbReference type="GO" id="GO:0000155">
    <property type="term" value="F:phosphorelay sensor kinase activity"/>
    <property type="evidence" value="ECO:0007669"/>
    <property type="project" value="TreeGrafter"/>
</dbReference>
<evidence type="ECO:0000256" key="7">
    <source>
        <dbReference type="ARBA" id="ARBA00022692"/>
    </source>
</evidence>
<dbReference type="EMBL" id="BARW01024505">
    <property type="protein sequence ID" value="GAI92695.1"/>
    <property type="molecule type" value="Genomic_DNA"/>
</dbReference>
<dbReference type="CDD" id="cd06225">
    <property type="entry name" value="HAMP"/>
    <property type="match status" value="1"/>
</dbReference>
<dbReference type="PROSITE" id="PS50885">
    <property type="entry name" value="HAMP"/>
    <property type="match status" value="1"/>
</dbReference>